<dbReference type="eggNOG" id="ENOG502ZDEA">
    <property type="taxonomic scope" value="Bacteria"/>
</dbReference>
<sequence length="73" mass="8514">MESLWLVRGTADGGTEYVCFRSTRESVEMLEGFHLPPQMPLIKKRRWLNRSEALSCRQKLERSEGFRHGSALF</sequence>
<evidence type="ECO:0000313" key="2">
    <source>
        <dbReference type="Proteomes" id="UP000001422"/>
    </source>
</evidence>
<dbReference type="STRING" id="84588.SYNW1151"/>
<keyword evidence="2" id="KW-1185">Reference proteome</keyword>
<dbReference type="KEGG" id="syw:SYNW1151"/>
<dbReference type="AlphaFoldDB" id="Q7U735"/>
<proteinExistence type="predicted"/>
<dbReference type="EMBL" id="BX569692">
    <property type="protein sequence ID" value="CAE07666.1"/>
    <property type="molecule type" value="Genomic_DNA"/>
</dbReference>
<protein>
    <submittedName>
        <fullName evidence="1">Conserved hypotheticals</fullName>
    </submittedName>
</protein>
<evidence type="ECO:0000313" key="1">
    <source>
        <dbReference type="EMBL" id="CAE07666.1"/>
    </source>
</evidence>
<accession>Q7U735</accession>
<dbReference type="HOGENOM" id="CLU_181617_0_0_3"/>
<gene>
    <name evidence="1" type="ordered locus">SYNW1151</name>
</gene>
<dbReference type="Proteomes" id="UP000001422">
    <property type="component" value="Chromosome"/>
</dbReference>
<reference evidence="1 2" key="1">
    <citation type="journal article" date="2003" name="Nature">
        <title>The genome of a motile marine Synechococcus.</title>
        <authorList>
            <person name="Palenik B."/>
            <person name="Brahamsha B."/>
            <person name="Larimer F."/>
            <person name="Land M."/>
            <person name="Hauser L."/>
            <person name="Chain P."/>
            <person name="Lamerdin J."/>
            <person name="Regala W."/>
            <person name="Allen E.A."/>
            <person name="McCarren J."/>
            <person name="Paulsen I."/>
            <person name="Dufresne A."/>
            <person name="Partensky F."/>
            <person name="Webb E."/>
            <person name="Waterbury J."/>
        </authorList>
    </citation>
    <scope>NUCLEOTIDE SEQUENCE [LARGE SCALE GENOMIC DNA]</scope>
    <source>
        <strain evidence="1 2">WH8102</strain>
    </source>
</reference>
<organism evidence="1 2">
    <name type="scientific">Parasynechococcus marenigrum (strain WH8102)</name>
    <dbReference type="NCBI Taxonomy" id="84588"/>
    <lineage>
        <taxon>Bacteria</taxon>
        <taxon>Bacillati</taxon>
        <taxon>Cyanobacteriota</taxon>
        <taxon>Cyanophyceae</taxon>
        <taxon>Synechococcales</taxon>
        <taxon>Prochlorococcaceae</taxon>
        <taxon>Parasynechococcus</taxon>
        <taxon>Parasynechococcus marenigrum</taxon>
    </lineage>
</organism>
<dbReference type="RefSeq" id="WP_011128016.1">
    <property type="nucleotide sequence ID" value="NC_005070.1"/>
</dbReference>
<name>Q7U735_PARMW</name>